<evidence type="ECO:0008006" key="3">
    <source>
        <dbReference type="Google" id="ProtNLM"/>
    </source>
</evidence>
<accession>A0ABS3J5B8</accession>
<keyword evidence="2" id="KW-1185">Reference proteome</keyword>
<evidence type="ECO:0000313" key="2">
    <source>
        <dbReference type="Proteomes" id="UP000664288"/>
    </source>
</evidence>
<proteinExistence type="predicted"/>
<dbReference type="EMBL" id="JAFMPY010000015">
    <property type="protein sequence ID" value="MBO0904869.1"/>
    <property type="molecule type" value="Genomic_DNA"/>
</dbReference>
<gene>
    <name evidence="1" type="ORF">J1C47_14580</name>
</gene>
<dbReference type="Proteomes" id="UP000664288">
    <property type="component" value="Unassembled WGS sequence"/>
</dbReference>
<dbReference type="InterPro" id="IPR036412">
    <property type="entry name" value="HAD-like_sf"/>
</dbReference>
<dbReference type="SUPFAM" id="SSF56784">
    <property type="entry name" value="HAD-like"/>
    <property type="match status" value="1"/>
</dbReference>
<comment type="caution">
    <text evidence="1">The sequence shown here is derived from an EMBL/GenBank/DDBJ whole genome shotgun (WGS) entry which is preliminary data.</text>
</comment>
<dbReference type="RefSeq" id="WP_207351514.1">
    <property type="nucleotide sequence ID" value="NZ_JAFMPY010000015.1"/>
</dbReference>
<sequence length="282" mass="30889">MPATHPFHSRILLAFDFDWTLAEDSFERLVAVMGFDVEDWKANHYHPLGDAGWDDILAKFEGLRRLCEPRGRTITRDAVEEAGRTTKGFAAAETMPERLRAVARAVDPTVTLEFAIVSSGYLDVFGAHPVAGVFDRRYGSAFDFDDEGVVRGVKKMISHPEKVRYLEALAKGIDVGGSNAPSRTEAELPEDELRVAFDQMIYVGDGASDLQAFGFVRDNSGFAIAVARDGGFSAEGEMLSAQRPDALAPAGYEDGSPLFEILAHAVRSHAARIALRRLGQDR</sequence>
<dbReference type="InterPro" id="IPR023214">
    <property type="entry name" value="HAD_sf"/>
</dbReference>
<name>A0ABS3J5B8_9HYPH</name>
<dbReference type="Gene3D" id="3.40.50.1000">
    <property type="entry name" value="HAD superfamily/HAD-like"/>
    <property type="match status" value="1"/>
</dbReference>
<evidence type="ECO:0000313" key="1">
    <source>
        <dbReference type="EMBL" id="MBO0904869.1"/>
    </source>
</evidence>
<protein>
    <recommendedName>
        <fullName evidence="3">Haloacid dehalogenase-like hydrolase</fullName>
    </recommendedName>
</protein>
<organism evidence="1 2">
    <name type="scientific">Jiella sonneratiae</name>
    <dbReference type="NCBI Taxonomy" id="2816856"/>
    <lineage>
        <taxon>Bacteria</taxon>
        <taxon>Pseudomonadati</taxon>
        <taxon>Pseudomonadota</taxon>
        <taxon>Alphaproteobacteria</taxon>
        <taxon>Hyphomicrobiales</taxon>
        <taxon>Aurantimonadaceae</taxon>
        <taxon>Jiella</taxon>
    </lineage>
</organism>
<reference evidence="1 2" key="1">
    <citation type="submission" date="2021-03" db="EMBL/GenBank/DDBJ databases">
        <title>Whole genome sequence of Jiella sp. MQZ13P-4.</title>
        <authorList>
            <person name="Tuo L."/>
        </authorList>
    </citation>
    <scope>NUCLEOTIDE SEQUENCE [LARGE SCALE GENOMIC DNA]</scope>
    <source>
        <strain evidence="1 2">MQZ13P-4</strain>
    </source>
</reference>